<comment type="caution">
    <text evidence="2">The sequence shown here is derived from an EMBL/GenBank/DDBJ whole genome shotgun (WGS) entry which is preliminary data.</text>
</comment>
<name>A0ABP8JKV4_9MICO</name>
<dbReference type="Gene3D" id="3.40.50.10420">
    <property type="entry name" value="NagB/RpiA/CoA transferase-like"/>
    <property type="match status" value="1"/>
</dbReference>
<evidence type="ECO:0000259" key="1">
    <source>
        <dbReference type="Pfam" id="PF02589"/>
    </source>
</evidence>
<dbReference type="RefSeq" id="WP_159903194.1">
    <property type="nucleotide sequence ID" value="NZ_BAABFX010000020.1"/>
</dbReference>
<dbReference type="InterPro" id="IPR037171">
    <property type="entry name" value="NagB/RpiA_transferase-like"/>
</dbReference>
<keyword evidence="3" id="KW-1185">Reference proteome</keyword>
<dbReference type="SUPFAM" id="SSF100950">
    <property type="entry name" value="NagB/RpiA/CoA transferase-like"/>
    <property type="match status" value="1"/>
</dbReference>
<accession>A0ABP8JKV4</accession>
<dbReference type="InterPro" id="IPR003741">
    <property type="entry name" value="LUD_dom"/>
</dbReference>
<dbReference type="PANTHER" id="PTHR43682">
    <property type="entry name" value="LACTATE UTILIZATION PROTEIN C"/>
    <property type="match status" value="1"/>
</dbReference>
<dbReference type="Proteomes" id="UP001500390">
    <property type="component" value="Unassembled WGS sequence"/>
</dbReference>
<dbReference type="PANTHER" id="PTHR43682:SF1">
    <property type="entry name" value="LACTATE UTILIZATION PROTEIN C"/>
    <property type="match status" value="1"/>
</dbReference>
<organism evidence="2 3">
    <name type="scientific">Ornithinibacter aureus</name>
    <dbReference type="NCBI Taxonomy" id="622664"/>
    <lineage>
        <taxon>Bacteria</taxon>
        <taxon>Bacillati</taxon>
        <taxon>Actinomycetota</taxon>
        <taxon>Actinomycetes</taxon>
        <taxon>Micrococcales</taxon>
        <taxon>Intrasporangiaceae</taxon>
        <taxon>Ornithinibacter</taxon>
    </lineage>
</organism>
<feature type="domain" description="LUD" evidence="1">
    <location>
        <begin position="111"/>
        <end position="213"/>
    </location>
</feature>
<dbReference type="InterPro" id="IPR024185">
    <property type="entry name" value="FTHF_cligase-like_sf"/>
</dbReference>
<protein>
    <submittedName>
        <fullName evidence="2">LUD domain-containing protein</fullName>
    </submittedName>
</protein>
<evidence type="ECO:0000313" key="2">
    <source>
        <dbReference type="EMBL" id="GAA4392449.1"/>
    </source>
</evidence>
<evidence type="ECO:0000313" key="3">
    <source>
        <dbReference type="Proteomes" id="UP001500390"/>
    </source>
</evidence>
<sequence>MSARDEILARVRGATSDIDTTPDDRGPVVVVDETSPGEAETLELFAENVADYRAQVVRVGPSGVAAAVAGALSDHGCRTVVVPSGLDPSWRAAAEGVARVLSDDEATTHLARDDVDAVVTASAVGVATTGTIVLDHRPDQGRRELTLVPDTHVCVIRADQVVHDVPESVARLRPGPEGARPLTWISGPSATSDIELERVEGVHGPRTLVVVLVESANG</sequence>
<proteinExistence type="predicted"/>
<dbReference type="EMBL" id="BAABFX010000020">
    <property type="protein sequence ID" value="GAA4392449.1"/>
    <property type="molecule type" value="Genomic_DNA"/>
</dbReference>
<dbReference type="Pfam" id="PF02589">
    <property type="entry name" value="LUD_dom"/>
    <property type="match status" value="1"/>
</dbReference>
<gene>
    <name evidence="2" type="ORF">GCM10023153_11460</name>
</gene>
<reference evidence="3" key="1">
    <citation type="journal article" date="2019" name="Int. J. Syst. Evol. Microbiol.">
        <title>The Global Catalogue of Microorganisms (GCM) 10K type strain sequencing project: providing services to taxonomists for standard genome sequencing and annotation.</title>
        <authorList>
            <consortium name="The Broad Institute Genomics Platform"/>
            <consortium name="The Broad Institute Genome Sequencing Center for Infectious Disease"/>
            <person name="Wu L."/>
            <person name="Ma J."/>
        </authorList>
    </citation>
    <scope>NUCLEOTIDE SEQUENCE [LARGE SCALE GENOMIC DNA]</scope>
    <source>
        <strain evidence="3">JCM 17738</strain>
    </source>
</reference>